<protein>
    <recommendedName>
        <fullName evidence="2">CWH43-like N-terminal domain-containing protein</fullName>
    </recommendedName>
</protein>
<feature type="transmembrane region" description="Helical" evidence="1">
    <location>
        <begin position="7"/>
        <end position="30"/>
    </location>
</feature>
<name>A0ABR2KUX0_9EUKA</name>
<dbReference type="EMBL" id="JAPFFF010000003">
    <property type="protein sequence ID" value="KAK8894633.1"/>
    <property type="molecule type" value="Genomic_DNA"/>
</dbReference>
<gene>
    <name evidence="3" type="ORF">M9Y10_023070</name>
</gene>
<evidence type="ECO:0000313" key="4">
    <source>
        <dbReference type="Proteomes" id="UP001470230"/>
    </source>
</evidence>
<accession>A0ABR2KUX0</accession>
<feature type="domain" description="CWH43-like N-terminal" evidence="2">
    <location>
        <begin position="2"/>
        <end position="173"/>
    </location>
</feature>
<keyword evidence="1" id="KW-0812">Transmembrane</keyword>
<reference evidence="3 4" key="1">
    <citation type="submission" date="2024-04" db="EMBL/GenBank/DDBJ databases">
        <title>Tritrichomonas musculus Genome.</title>
        <authorList>
            <person name="Alves-Ferreira E."/>
            <person name="Grigg M."/>
            <person name="Lorenzi H."/>
            <person name="Galac M."/>
        </authorList>
    </citation>
    <scope>NUCLEOTIDE SEQUENCE [LARGE SCALE GENOMIC DNA]</scope>
    <source>
        <strain evidence="3 4">EAF2021</strain>
    </source>
</reference>
<feature type="transmembrane region" description="Helical" evidence="1">
    <location>
        <begin position="185"/>
        <end position="204"/>
    </location>
</feature>
<comment type="caution">
    <text evidence="3">The sequence shown here is derived from an EMBL/GenBank/DDBJ whole genome shotgun (WGS) entry which is preliminary data.</text>
</comment>
<feature type="transmembrane region" description="Helical" evidence="1">
    <location>
        <begin position="92"/>
        <end position="117"/>
    </location>
</feature>
<feature type="transmembrane region" description="Helical" evidence="1">
    <location>
        <begin position="160"/>
        <end position="179"/>
    </location>
</feature>
<dbReference type="Pfam" id="PF10277">
    <property type="entry name" value="Frag1"/>
    <property type="match status" value="1"/>
</dbReference>
<keyword evidence="1" id="KW-1133">Transmembrane helix</keyword>
<evidence type="ECO:0000256" key="1">
    <source>
        <dbReference type="SAM" id="Phobius"/>
    </source>
</evidence>
<organism evidence="3 4">
    <name type="scientific">Tritrichomonas musculus</name>
    <dbReference type="NCBI Taxonomy" id="1915356"/>
    <lineage>
        <taxon>Eukaryota</taxon>
        <taxon>Metamonada</taxon>
        <taxon>Parabasalia</taxon>
        <taxon>Tritrichomonadida</taxon>
        <taxon>Tritrichomonadidae</taxon>
        <taxon>Tritrichomonas</taxon>
    </lineage>
</organism>
<keyword evidence="1" id="KW-0472">Membrane</keyword>
<sequence length="226" mass="26131">MTILNYAVSVLPITANIVVYIVFFSFKHHIDNENYFFPCTSDIIIFQPEYRIHSVFMTMGSILILFVFYIQDKVRVILGKRLHKINTQKFKIIRVISYVSCITYLIGHQILGVVPYITSKILVSIGNNFNGFGLIGTFISCDVFNAYLNHASSIVSRITTWVVFITTIFNLLIRFYIFTNDQSDNIQWWTMATVFFVIEQWCGYSKFTLMSKALPPAAIRLSRNIV</sequence>
<keyword evidence="4" id="KW-1185">Reference proteome</keyword>
<dbReference type="Proteomes" id="UP001470230">
    <property type="component" value="Unassembled WGS sequence"/>
</dbReference>
<feature type="transmembrane region" description="Helical" evidence="1">
    <location>
        <begin position="129"/>
        <end position="148"/>
    </location>
</feature>
<dbReference type="InterPro" id="IPR019402">
    <property type="entry name" value="CWH43_N"/>
</dbReference>
<proteinExistence type="predicted"/>
<evidence type="ECO:0000313" key="3">
    <source>
        <dbReference type="EMBL" id="KAK8894633.1"/>
    </source>
</evidence>
<feature type="transmembrane region" description="Helical" evidence="1">
    <location>
        <begin position="50"/>
        <end position="71"/>
    </location>
</feature>
<evidence type="ECO:0000259" key="2">
    <source>
        <dbReference type="Pfam" id="PF10277"/>
    </source>
</evidence>